<evidence type="ECO:0000313" key="6">
    <source>
        <dbReference type="EMBL" id="KAF2142623.1"/>
    </source>
</evidence>
<dbReference type="Gene3D" id="3.30.930.10">
    <property type="entry name" value="Bira Bifunctional Protein, Domain 2"/>
    <property type="match status" value="1"/>
</dbReference>
<evidence type="ECO:0000256" key="1">
    <source>
        <dbReference type="ARBA" id="ARBA00003253"/>
    </source>
</evidence>
<dbReference type="RefSeq" id="XP_033398335.1">
    <property type="nucleotide sequence ID" value="XM_033538986.1"/>
</dbReference>
<dbReference type="OrthoDB" id="201621at2759"/>
<dbReference type="PANTHER" id="PTHR12561">
    <property type="entry name" value="LIPOATE-PROTEIN LIGASE"/>
    <property type="match status" value="1"/>
</dbReference>
<proteinExistence type="inferred from homology"/>
<organism evidence="6 7">
    <name type="scientific">Aplosporella prunicola CBS 121167</name>
    <dbReference type="NCBI Taxonomy" id="1176127"/>
    <lineage>
        <taxon>Eukaryota</taxon>
        <taxon>Fungi</taxon>
        <taxon>Dikarya</taxon>
        <taxon>Ascomycota</taxon>
        <taxon>Pezizomycotina</taxon>
        <taxon>Dothideomycetes</taxon>
        <taxon>Dothideomycetes incertae sedis</taxon>
        <taxon>Botryosphaeriales</taxon>
        <taxon>Aplosporellaceae</taxon>
        <taxon>Aplosporella</taxon>
    </lineage>
</organism>
<name>A0A6A6BGR6_9PEZI</name>
<dbReference type="GO" id="GO:0009249">
    <property type="term" value="P:protein lipoylation"/>
    <property type="evidence" value="ECO:0007669"/>
    <property type="project" value="InterPro"/>
</dbReference>
<dbReference type="InterPro" id="IPR004143">
    <property type="entry name" value="BPL_LPL_catalytic"/>
</dbReference>
<dbReference type="CDD" id="cd16443">
    <property type="entry name" value="LplA"/>
    <property type="match status" value="1"/>
</dbReference>
<sequence length="419" mass="46773">MLFSRTLQPLQRNRVWTISRLANRRYGSTLADALANPEKKVHSFISRSRDPYLNLSIEHYLLTKSPHDSTILFLYTNRPCIVIGRNQNPWMEVNLGLLRAARSSQRKETEPPGIGELDLVRRRSGGGTVFHDEGNVNWGVISPSDDFSRDKHAEMVVRALRKLGVERARVNERHDIVLDQGAERAKVDEADTHKTPFGEGPRPLKVSGSAYKLIRGRALHHATCLLSSPNLQIIPDYLHSPAKRFIKAQGVESVSSPVANIGIENSDFVEGVQSEFGSMYGLSSDGSVAVEVGEEQLGVPEIDKGYEELKTLKWTYLSTPKFIFSTKEPLPDERRDPVLPAHLEDAQVVLTVHNGTIKGGRACLGPLGETRSPREEALQGRNLHEIDDWRPYVKYEGGIAERDALAGWLRATLPSPLEQ</sequence>
<dbReference type="GO" id="GO:0017118">
    <property type="term" value="F:lipoyltransferase activity"/>
    <property type="evidence" value="ECO:0007669"/>
    <property type="project" value="TreeGrafter"/>
</dbReference>
<dbReference type="InterPro" id="IPR004562">
    <property type="entry name" value="LipoylTrfase_LipoateP_Ligase"/>
</dbReference>
<reference evidence="6" key="1">
    <citation type="journal article" date="2020" name="Stud. Mycol.">
        <title>101 Dothideomycetes genomes: a test case for predicting lifestyles and emergence of pathogens.</title>
        <authorList>
            <person name="Haridas S."/>
            <person name="Albert R."/>
            <person name="Binder M."/>
            <person name="Bloem J."/>
            <person name="Labutti K."/>
            <person name="Salamov A."/>
            <person name="Andreopoulos B."/>
            <person name="Baker S."/>
            <person name="Barry K."/>
            <person name="Bills G."/>
            <person name="Bluhm B."/>
            <person name="Cannon C."/>
            <person name="Castanera R."/>
            <person name="Culley D."/>
            <person name="Daum C."/>
            <person name="Ezra D."/>
            <person name="Gonzalez J."/>
            <person name="Henrissat B."/>
            <person name="Kuo A."/>
            <person name="Liang C."/>
            <person name="Lipzen A."/>
            <person name="Lutzoni F."/>
            <person name="Magnuson J."/>
            <person name="Mondo S."/>
            <person name="Nolan M."/>
            <person name="Ohm R."/>
            <person name="Pangilinan J."/>
            <person name="Park H.-J."/>
            <person name="Ramirez L."/>
            <person name="Alfaro M."/>
            <person name="Sun H."/>
            <person name="Tritt A."/>
            <person name="Yoshinaga Y."/>
            <person name="Zwiers L.-H."/>
            <person name="Turgeon B."/>
            <person name="Goodwin S."/>
            <person name="Spatafora J."/>
            <person name="Crous P."/>
            <person name="Grigoriev I."/>
        </authorList>
    </citation>
    <scope>NUCLEOTIDE SEQUENCE</scope>
    <source>
        <strain evidence="6">CBS 121167</strain>
    </source>
</reference>
<comment type="similarity">
    <text evidence="3">Belongs to the LplA family.</text>
</comment>
<keyword evidence="7" id="KW-1185">Reference proteome</keyword>
<dbReference type="EMBL" id="ML995484">
    <property type="protein sequence ID" value="KAF2142623.1"/>
    <property type="molecule type" value="Genomic_DNA"/>
</dbReference>
<dbReference type="SUPFAM" id="SSF55681">
    <property type="entry name" value="Class II aaRS and biotin synthetases"/>
    <property type="match status" value="1"/>
</dbReference>
<dbReference type="Pfam" id="PF21948">
    <property type="entry name" value="LplA-B_cat"/>
    <property type="match status" value="1"/>
</dbReference>
<dbReference type="GeneID" id="54296482"/>
<evidence type="ECO:0000256" key="2">
    <source>
        <dbReference type="ARBA" id="ARBA00005085"/>
    </source>
</evidence>
<accession>A0A6A6BGR6</accession>
<dbReference type="PANTHER" id="PTHR12561:SF3">
    <property type="entry name" value="LIPOYLTRANSFERASE 1, MITOCHONDRIAL"/>
    <property type="match status" value="1"/>
</dbReference>
<evidence type="ECO:0000259" key="5">
    <source>
        <dbReference type="PROSITE" id="PS51733"/>
    </source>
</evidence>
<dbReference type="PROSITE" id="PS51733">
    <property type="entry name" value="BPL_LPL_CATALYTIC"/>
    <property type="match status" value="1"/>
</dbReference>
<dbReference type="GO" id="GO:0005739">
    <property type="term" value="C:mitochondrion"/>
    <property type="evidence" value="ECO:0007669"/>
    <property type="project" value="TreeGrafter"/>
</dbReference>
<feature type="domain" description="BPL/LPL catalytic" evidence="5">
    <location>
        <begin position="66"/>
        <end position="284"/>
    </location>
</feature>
<dbReference type="InterPro" id="IPR045864">
    <property type="entry name" value="aa-tRNA-synth_II/BPL/LPL"/>
</dbReference>
<comment type="function">
    <text evidence="1">Catalyzes both the ATP-dependent activation of exogenously supplied lipoate to lipoyl-AMP and the transfer of the activated lipoyl onto the lipoyl domains of lipoate-dependent enzymes.</text>
</comment>
<dbReference type="UniPathway" id="UPA00537">
    <property type="reaction ID" value="UER00595"/>
</dbReference>
<dbReference type="Proteomes" id="UP000799438">
    <property type="component" value="Unassembled WGS sequence"/>
</dbReference>
<comment type="pathway">
    <text evidence="2">Protein modification; protein lipoylation via exogenous pathway; protein N(6)-(lipoyl)lysine from lipoate: step 2/2.</text>
</comment>
<dbReference type="AlphaFoldDB" id="A0A6A6BGR6"/>
<protein>
    <recommendedName>
        <fullName evidence="4">Putative lipoate-protein ligase A</fullName>
    </recommendedName>
</protein>
<evidence type="ECO:0000256" key="4">
    <source>
        <dbReference type="ARBA" id="ARBA00015925"/>
    </source>
</evidence>
<evidence type="ECO:0000256" key="3">
    <source>
        <dbReference type="ARBA" id="ARBA00008242"/>
    </source>
</evidence>
<evidence type="ECO:0000313" key="7">
    <source>
        <dbReference type="Proteomes" id="UP000799438"/>
    </source>
</evidence>
<gene>
    <name evidence="6" type="ORF">K452DRAFT_270425</name>
</gene>